<keyword evidence="2" id="KW-1185">Reference proteome</keyword>
<name>A0AAN5CSP0_9BILA</name>
<evidence type="ECO:0000313" key="2">
    <source>
        <dbReference type="Proteomes" id="UP001328107"/>
    </source>
</evidence>
<proteinExistence type="predicted"/>
<dbReference type="AlphaFoldDB" id="A0AAN5CSP0"/>
<accession>A0AAN5CSP0</accession>
<dbReference type="EMBL" id="BTRK01000004">
    <property type="protein sequence ID" value="GMR49864.1"/>
    <property type="molecule type" value="Genomic_DNA"/>
</dbReference>
<protein>
    <submittedName>
        <fullName evidence="1">Uncharacterized protein</fullName>
    </submittedName>
</protein>
<comment type="caution">
    <text evidence="1">The sequence shown here is derived from an EMBL/GenBank/DDBJ whole genome shotgun (WGS) entry which is preliminary data.</text>
</comment>
<evidence type="ECO:0000313" key="1">
    <source>
        <dbReference type="EMBL" id="GMR49864.1"/>
    </source>
</evidence>
<organism evidence="1 2">
    <name type="scientific">Pristionchus mayeri</name>
    <dbReference type="NCBI Taxonomy" id="1317129"/>
    <lineage>
        <taxon>Eukaryota</taxon>
        <taxon>Metazoa</taxon>
        <taxon>Ecdysozoa</taxon>
        <taxon>Nematoda</taxon>
        <taxon>Chromadorea</taxon>
        <taxon>Rhabditida</taxon>
        <taxon>Rhabditina</taxon>
        <taxon>Diplogasteromorpha</taxon>
        <taxon>Diplogasteroidea</taxon>
        <taxon>Neodiplogasteridae</taxon>
        <taxon>Pristionchus</taxon>
    </lineage>
</organism>
<dbReference type="Proteomes" id="UP001328107">
    <property type="component" value="Unassembled WGS sequence"/>
</dbReference>
<feature type="non-terminal residue" evidence="1">
    <location>
        <position position="1"/>
    </location>
</feature>
<gene>
    <name evidence="1" type="ORF">PMAYCL1PPCAC_20059</name>
</gene>
<sequence>GPSPPPDQSTPTEIPRNTVAVKKFSCSECGKNLSSKHRLTCLLILVRSRTHALIVTCPSAMLSYVTNTSEIFITSSPMRVSHAANNLIGLRTGDVIWL</sequence>
<reference evidence="2" key="1">
    <citation type="submission" date="2022-10" db="EMBL/GenBank/DDBJ databases">
        <title>Genome assembly of Pristionchus species.</title>
        <authorList>
            <person name="Yoshida K."/>
            <person name="Sommer R.J."/>
        </authorList>
    </citation>
    <scope>NUCLEOTIDE SEQUENCE [LARGE SCALE GENOMIC DNA]</scope>
    <source>
        <strain evidence="2">RS5460</strain>
    </source>
</reference>